<organism evidence="1 2">
    <name type="scientific">Colletotrichum orbiculare (strain 104-T / ATCC 96160 / CBS 514.97 / LARS 414 / MAFF 240422)</name>
    <name type="common">Cucumber anthracnose fungus</name>
    <name type="synonym">Colletotrichum lagenarium</name>
    <dbReference type="NCBI Taxonomy" id="1213857"/>
    <lineage>
        <taxon>Eukaryota</taxon>
        <taxon>Fungi</taxon>
        <taxon>Dikarya</taxon>
        <taxon>Ascomycota</taxon>
        <taxon>Pezizomycotina</taxon>
        <taxon>Sordariomycetes</taxon>
        <taxon>Hypocreomycetidae</taxon>
        <taxon>Glomerellales</taxon>
        <taxon>Glomerellaceae</taxon>
        <taxon>Colletotrichum</taxon>
        <taxon>Colletotrichum orbiculare species complex</taxon>
    </lineage>
</organism>
<reference evidence="2" key="1">
    <citation type="journal article" date="2013" name="New Phytol.">
        <title>Comparative genomic and transcriptomic analyses reveal the hemibiotrophic stage shift of Colletotrichum fungi.</title>
        <authorList>
            <person name="Gan P."/>
            <person name="Ikeda K."/>
            <person name="Irieda H."/>
            <person name="Narusaka M."/>
            <person name="O'Connell R.J."/>
            <person name="Narusaka Y."/>
            <person name="Takano Y."/>
            <person name="Kubo Y."/>
            <person name="Shirasu K."/>
        </authorList>
    </citation>
    <scope>NUCLEOTIDE SEQUENCE [LARGE SCALE GENOMIC DNA]</scope>
    <source>
        <strain evidence="2">104-T / ATCC 96160 / CBS 514.97 / LARS 414 / MAFF 240422</strain>
    </source>
</reference>
<dbReference type="OrthoDB" id="5221965at2759"/>
<keyword evidence="2" id="KW-1185">Reference proteome</keyword>
<proteinExistence type="predicted"/>
<comment type="caution">
    <text evidence="1">The sequence shown here is derived from an EMBL/GenBank/DDBJ whole genome shotgun (WGS) entry which is preliminary data.</text>
</comment>
<dbReference type="EMBL" id="AMCV02000018">
    <property type="protein sequence ID" value="TDZ20112.1"/>
    <property type="molecule type" value="Genomic_DNA"/>
</dbReference>
<evidence type="ECO:0000313" key="1">
    <source>
        <dbReference type="EMBL" id="TDZ20112.1"/>
    </source>
</evidence>
<name>A0A484FQ45_COLOR</name>
<accession>A0A484FQ45</accession>
<dbReference type="Proteomes" id="UP000014480">
    <property type="component" value="Unassembled WGS sequence"/>
</dbReference>
<reference evidence="2" key="2">
    <citation type="journal article" date="2019" name="Mol. Plant Microbe Interact.">
        <title>Genome sequence resources for four phytopathogenic fungi from the Colletotrichum orbiculare species complex.</title>
        <authorList>
            <person name="Gan P."/>
            <person name="Tsushima A."/>
            <person name="Narusaka M."/>
            <person name="Narusaka Y."/>
            <person name="Takano Y."/>
            <person name="Kubo Y."/>
            <person name="Shirasu K."/>
        </authorList>
    </citation>
    <scope>GENOME REANNOTATION</scope>
    <source>
        <strain evidence="2">104-T / ATCC 96160 / CBS 514.97 / LARS 414 / MAFF 240422</strain>
    </source>
</reference>
<sequence length="235" mass="26112">MHGLWVDGDWKDSAGEFLPASSSLSKRPNCATNCKFQRASLIWYRTSRSGVLSTLAFPWSRQYEWTYCGNSSIVSSYPQLHIFRKSKLWPADNTSVFELICAALYSNESCVSRKRALCGTAFPSTRASSFFIHSLPLFHLSNLSLNALFYHLSTIIATMLFRPSQIVLLALGLLSATASAAPTEFQPLEGRAEVIDIGACYDSRFTCAFQGCFAVGLNPKPFGWFNDPENAHQLP</sequence>
<gene>
    <name evidence="1" type="ORF">Cob_v007183</name>
</gene>
<protein>
    <submittedName>
        <fullName evidence="1">Uncharacterized protein</fullName>
    </submittedName>
</protein>
<evidence type="ECO:0000313" key="2">
    <source>
        <dbReference type="Proteomes" id="UP000014480"/>
    </source>
</evidence>
<dbReference type="AlphaFoldDB" id="A0A484FQ45"/>